<dbReference type="Proteomes" id="UP000041254">
    <property type="component" value="Unassembled WGS sequence"/>
</dbReference>
<evidence type="ECO:0000259" key="2">
    <source>
        <dbReference type="PROSITE" id="PS50076"/>
    </source>
</evidence>
<feature type="region of interest" description="Disordered" evidence="1">
    <location>
        <begin position="262"/>
        <end position="288"/>
    </location>
</feature>
<sequence length="468" mass="50853">MPASRWMRSPGCWKSEIEAVPMIVSHADALKALGLQTSATLADVKTRFHERCLKCHPDKAGSSAALRKLHEAYKVACATLVSGTVAAGRQKASFTPDDLDRLREQRDEASRIAASSQAASKAWLAKLQEVWAREAAGEEVDEEAFVEEARRAPRAAAEEAKRNFDKATAARPTEEEPAAAKKDIPPATRTRGANPHTAPAQPPPTMATTTKSAATAAKKPPAKPTKAVAQPPPTKATKRPAAAAMQRPAPTVPAAATRVSKRQLQHQQEARARRQELEKRSEEAVKHRFRKCHPDKGASAASFQQLHEAYEVACEYLAEASVARVRKCHPDKDGSSAAFQQLREAYKVACATLVSGTVEGGRQKTFITPDDLDRLRAQRDEASRIAAASQAASMVWLAKFQERWAREAAGEEVHKETWGEEARLAAEAAAEEAKRHFDEATTAHTTHGTTPADASSFGRHCTAQHSIR</sequence>
<evidence type="ECO:0000313" key="3">
    <source>
        <dbReference type="EMBL" id="CEM08983.1"/>
    </source>
</evidence>
<dbReference type="InterPro" id="IPR001623">
    <property type="entry name" value="DnaJ_domain"/>
</dbReference>
<dbReference type="CDD" id="cd06257">
    <property type="entry name" value="DnaJ"/>
    <property type="match status" value="1"/>
</dbReference>
<dbReference type="Gene3D" id="1.10.287.110">
    <property type="entry name" value="DnaJ domain"/>
    <property type="match status" value="1"/>
</dbReference>
<dbReference type="InterPro" id="IPR036869">
    <property type="entry name" value="J_dom_sf"/>
</dbReference>
<feature type="compositionally biased region" description="Basic and acidic residues" evidence="1">
    <location>
        <begin position="268"/>
        <end position="288"/>
    </location>
</feature>
<organism evidence="3 4">
    <name type="scientific">Vitrella brassicaformis (strain CCMP3155)</name>
    <dbReference type="NCBI Taxonomy" id="1169540"/>
    <lineage>
        <taxon>Eukaryota</taxon>
        <taxon>Sar</taxon>
        <taxon>Alveolata</taxon>
        <taxon>Colpodellida</taxon>
        <taxon>Vitrellaceae</taxon>
        <taxon>Vitrella</taxon>
    </lineage>
</organism>
<protein>
    <recommendedName>
        <fullName evidence="2">J domain-containing protein</fullName>
    </recommendedName>
</protein>
<feature type="compositionally biased region" description="Low complexity" evidence="1">
    <location>
        <begin position="206"/>
        <end position="229"/>
    </location>
</feature>
<dbReference type="InParanoid" id="A0A0G4F8D5"/>
<name>A0A0G4F8D5_VITBC</name>
<feature type="region of interest" description="Disordered" evidence="1">
    <location>
        <begin position="151"/>
        <end position="248"/>
    </location>
</feature>
<dbReference type="PROSITE" id="PS50076">
    <property type="entry name" value="DNAJ_2"/>
    <property type="match status" value="1"/>
</dbReference>
<feature type="domain" description="J" evidence="2">
    <location>
        <begin position="28"/>
        <end position="110"/>
    </location>
</feature>
<reference evidence="3 4" key="1">
    <citation type="submission" date="2014-11" db="EMBL/GenBank/DDBJ databases">
        <authorList>
            <person name="Zhu J."/>
            <person name="Qi W."/>
            <person name="Song R."/>
        </authorList>
    </citation>
    <scope>NUCLEOTIDE SEQUENCE [LARGE SCALE GENOMIC DNA]</scope>
</reference>
<feature type="compositionally biased region" description="Basic and acidic residues" evidence="1">
    <location>
        <begin position="172"/>
        <end position="184"/>
    </location>
</feature>
<proteinExistence type="predicted"/>
<accession>A0A0G4F8D5</accession>
<dbReference type="SMART" id="SM00271">
    <property type="entry name" value="DnaJ"/>
    <property type="match status" value="1"/>
</dbReference>
<evidence type="ECO:0000256" key="1">
    <source>
        <dbReference type="SAM" id="MobiDB-lite"/>
    </source>
</evidence>
<evidence type="ECO:0000313" key="4">
    <source>
        <dbReference type="Proteomes" id="UP000041254"/>
    </source>
</evidence>
<dbReference type="VEuPathDB" id="CryptoDB:Vbra_21249"/>
<gene>
    <name evidence="3" type="ORF">Vbra_21249</name>
</gene>
<dbReference type="OrthoDB" id="205586at2759"/>
<dbReference type="EMBL" id="CDMY01000390">
    <property type="protein sequence ID" value="CEM08983.1"/>
    <property type="molecule type" value="Genomic_DNA"/>
</dbReference>
<dbReference type="AlphaFoldDB" id="A0A0G4F8D5"/>
<keyword evidence="4" id="KW-1185">Reference proteome</keyword>
<feature type="region of interest" description="Disordered" evidence="1">
    <location>
        <begin position="441"/>
        <end position="468"/>
    </location>
</feature>
<feature type="compositionally biased region" description="Basic and acidic residues" evidence="1">
    <location>
        <begin position="151"/>
        <end position="165"/>
    </location>
</feature>
<dbReference type="SUPFAM" id="SSF46565">
    <property type="entry name" value="Chaperone J-domain"/>
    <property type="match status" value="3"/>
</dbReference>
<feature type="compositionally biased region" description="Low complexity" evidence="1">
    <location>
        <begin position="239"/>
        <end position="248"/>
    </location>
</feature>